<protein>
    <recommendedName>
        <fullName evidence="4">Trichothecene 3-O-acetyltransferase</fullName>
    </recommendedName>
</protein>
<accession>A0A8H4SRB4</accession>
<dbReference type="AlphaFoldDB" id="A0A8H4SRB4"/>
<sequence length="462" mass="50615">MANTTQVEQLTPLDLLMPRTYVGAFFTFKTTTSVESAQPKLQHGLDNLFRRLPWLTGRVFPTSQARGKLGADEVPRLEVRWSKTDAAPVLVNKGILDAQYTTLAGERMPPSAILADKWPVPSMIDDTLFKAGAPVFGASLMQFSDKQGLALCISVHHNVVDATGFAEVVKAWTESIEGKQSQDTVLGLNRLSQLSEALSTELKVAEGHSTTEIFALHPEYSSAPPTMPTSFAPCTAKLFTVPISKIDALKAQLDPAPTTNTLICALLWSAITRARLQRNPDLIKETSKLAMGVNGRSRLGKEISTSDSPYFGNTILYSLAEISTADLEKASDLSQAQLLAPIVEAIAQSVSPNKISQRHVAEAYTLAEKADNYQTIFPGWDLFSSRDFTITSWADLDLYNMSFGADLGKPEFIRSPYVEADGVALIMPRKRSADELVDVVLMLRKDDLEALGEDRIQSYVTQ</sequence>
<evidence type="ECO:0008006" key="4">
    <source>
        <dbReference type="Google" id="ProtNLM"/>
    </source>
</evidence>
<dbReference type="Pfam" id="PF02458">
    <property type="entry name" value="Transferase"/>
    <property type="match status" value="1"/>
</dbReference>
<dbReference type="OrthoDB" id="1862401at2759"/>
<dbReference type="InterPro" id="IPR050317">
    <property type="entry name" value="Plant_Fungal_Acyltransferase"/>
</dbReference>
<dbReference type="EMBL" id="JABEXW010001367">
    <property type="protein sequence ID" value="KAF4944250.1"/>
    <property type="molecule type" value="Genomic_DNA"/>
</dbReference>
<dbReference type="Gene3D" id="3.30.559.10">
    <property type="entry name" value="Chloramphenicol acetyltransferase-like domain"/>
    <property type="match status" value="2"/>
</dbReference>
<comment type="caution">
    <text evidence="2">The sequence shown here is derived from an EMBL/GenBank/DDBJ whole genome shotgun (WGS) entry which is preliminary data.</text>
</comment>
<dbReference type="PANTHER" id="PTHR31642">
    <property type="entry name" value="TRICHOTHECENE 3-O-ACETYLTRANSFERASE"/>
    <property type="match status" value="1"/>
</dbReference>
<evidence type="ECO:0000313" key="2">
    <source>
        <dbReference type="EMBL" id="KAF4944250.1"/>
    </source>
</evidence>
<dbReference type="PANTHER" id="PTHR31642:SF310">
    <property type="entry name" value="FATTY ALCOHOL:CAFFEOYL-COA ACYLTRANSFERASE"/>
    <property type="match status" value="1"/>
</dbReference>
<gene>
    <name evidence="2" type="ORF">FSARC_14721</name>
</gene>
<evidence type="ECO:0000256" key="1">
    <source>
        <dbReference type="ARBA" id="ARBA00022679"/>
    </source>
</evidence>
<organism evidence="2 3">
    <name type="scientific">Fusarium sarcochroum</name>
    <dbReference type="NCBI Taxonomy" id="1208366"/>
    <lineage>
        <taxon>Eukaryota</taxon>
        <taxon>Fungi</taxon>
        <taxon>Dikarya</taxon>
        <taxon>Ascomycota</taxon>
        <taxon>Pezizomycotina</taxon>
        <taxon>Sordariomycetes</taxon>
        <taxon>Hypocreomycetidae</taxon>
        <taxon>Hypocreales</taxon>
        <taxon>Nectriaceae</taxon>
        <taxon>Fusarium</taxon>
        <taxon>Fusarium lateritium species complex</taxon>
    </lineage>
</organism>
<reference evidence="2" key="2">
    <citation type="submission" date="2020-05" db="EMBL/GenBank/DDBJ databases">
        <authorList>
            <person name="Kim H.-S."/>
            <person name="Proctor R.H."/>
            <person name="Brown D.W."/>
        </authorList>
    </citation>
    <scope>NUCLEOTIDE SEQUENCE</scope>
    <source>
        <strain evidence="2">NRRL 20472</strain>
    </source>
</reference>
<keyword evidence="1" id="KW-0808">Transferase</keyword>
<keyword evidence="3" id="KW-1185">Reference proteome</keyword>
<dbReference type="InterPro" id="IPR023213">
    <property type="entry name" value="CAT-like_dom_sf"/>
</dbReference>
<evidence type="ECO:0000313" key="3">
    <source>
        <dbReference type="Proteomes" id="UP000622797"/>
    </source>
</evidence>
<proteinExistence type="predicted"/>
<dbReference type="Proteomes" id="UP000622797">
    <property type="component" value="Unassembled WGS sequence"/>
</dbReference>
<name>A0A8H4SRB4_9HYPO</name>
<dbReference type="GO" id="GO:0016747">
    <property type="term" value="F:acyltransferase activity, transferring groups other than amino-acyl groups"/>
    <property type="evidence" value="ECO:0007669"/>
    <property type="project" value="TreeGrafter"/>
</dbReference>
<reference evidence="2" key="1">
    <citation type="journal article" date="2020" name="BMC Genomics">
        <title>Correction to: Identification and distribution of gene clusters required for synthesis of sphingolipid metabolism inhibitors in diverse species of the filamentous fungus Fusarium.</title>
        <authorList>
            <person name="Kim H.S."/>
            <person name="Lohmar J.M."/>
            <person name="Busman M."/>
            <person name="Brown D.W."/>
            <person name="Naumann T.A."/>
            <person name="Divon H.H."/>
            <person name="Lysoe E."/>
            <person name="Uhlig S."/>
            <person name="Proctor R.H."/>
        </authorList>
    </citation>
    <scope>NUCLEOTIDE SEQUENCE</scope>
    <source>
        <strain evidence="2">NRRL 20472</strain>
    </source>
</reference>